<dbReference type="Gene3D" id="3.40.50.2000">
    <property type="entry name" value="Glycogen Phosphorylase B"/>
    <property type="match status" value="2"/>
</dbReference>
<dbReference type="AlphaFoldDB" id="L7UGX6"/>
<gene>
    <name evidence="4" type="ordered locus">MYSTI_05854</name>
</gene>
<dbReference type="Proteomes" id="UP000011131">
    <property type="component" value="Chromosome"/>
</dbReference>
<evidence type="ECO:0000256" key="1">
    <source>
        <dbReference type="ARBA" id="ARBA00008799"/>
    </source>
</evidence>
<dbReference type="RefSeq" id="WP_015351385.1">
    <property type="nucleotide sequence ID" value="NC_020126.1"/>
</dbReference>
<dbReference type="SUPFAM" id="SSF53756">
    <property type="entry name" value="UDP-Glycosyltransferase/glycogen phosphorylase"/>
    <property type="match status" value="1"/>
</dbReference>
<keyword evidence="4" id="KW-0378">Hydrolase</keyword>
<dbReference type="KEGG" id="msd:MYSTI_05854"/>
<dbReference type="PANTHER" id="PTHR10788:SF106">
    <property type="entry name" value="BCDNA.GH08860"/>
    <property type="match status" value="1"/>
</dbReference>
<evidence type="ECO:0000256" key="3">
    <source>
        <dbReference type="SAM" id="Phobius"/>
    </source>
</evidence>
<accession>L7UGX6</accession>
<dbReference type="OrthoDB" id="9815690at2"/>
<feature type="region of interest" description="Disordered" evidence="2">
    <location>
        <begin position="100"/>
        <end position="119"/>
    </location>
</feature>
<keyword evidence="3" id="KW-0472">Membrane</keyword>
<dbReference type="GO" id="GO:0016787">
    <property type="term" value="F:hydrolase activity"/>
    <property type="evidence" value="ECO:0007669"/>
    <property type="project" value="UniProtKB-KW"/>
</dbReference>
<evidence type="ECO:0000256" key="2">
    <source>
        <dbReference type="SAM" id="MobiDB-lite"/>
    </source>
</evidence>
<dbReference type="STRING" id="1278073.MYSTI_05854"/>
<keyword evidence="3" id="KW-1133">Transmembrane helix</keyword>
<reference evidence="4 5" key="1">
    <citation type="journal article" date="2013" name="Genome Announc.">
        <title>Complete genome sequence of Myxococcus stipitatus strain DSM 14675, a fruiting myxobacterium.</title>
        <authorList>
            <person name="Huntley S."/>
            <person name="Kneip S."/>
            <person name="Treuner-Lange A."/>
            <person name="Sogaard-Andersen L."/>
        </authorList>
    </citation>
    <scope>NUCLEOTIDE SEQUENCE [LARGE SCALE GENOMIC DNA]</scope>
    <source>
        <strain evidence="5">DSM 14675 / JCM 12634 / Mx s8</strain>
    </source>
</reference>
<dbReference type="Pfam" id="PF00982">
    <property type="entry name" value="Glyco_transf_20"/>
    <property type="match status" value="1"/>
</dbReference>
<evidence type="ECO:0000313" key="4">
    <source>
        <dbReference type="EMBL" id="AGC47130.1"/>
    </source>
</evidence>
<proteinExistence type="inferred from homology"/>
<sequence length="642" mass="73287">MSHTVRIVMVLFAGLGILSWGALEWVSSTRRSAFIENSEQRHPPRREEWRQPRAELVAQRETLVRQSVVLAFGGLALCASAATWLLRRGTWRRWTQALREPPRGGVPVPEHRPVPRDPRPLVARLAPEREDEGDEGRWTPRRLKQTLRHSLEGENVVVVANREPYIHERSADGGIHVSHPASGLVTALEPVMRACSGVWVAHGSGSADRETADAHGRVRVPPEEESYLLRRVWLSREEEQGYYAGFANEGLWPLCHMAYARPTFRLEDWRHYQAVNQKFADAVCEEVDSEAPVILVQDYHFALVPRMIRERLPKATLITFWHIPWPNAEAFGICPWRNELLQGLLGSSIIGFHTPLHCNNFAEAVDRFLESRIDREQTAVVHQERTTLIRPYPISVEWPNRWVKDALTPEACRASVWKELGLGPDALLGIGVDRLDYTKGIEERLLAVERLLEGSPEFRGRFSFAQLAAPSRTTIERYRQLNDSVEKLAARINRRFGTETYQPIILMRAHHEPPDVFRYYRAADVCYVSSLHDGMNLVAKEFVAAREDEQGVLVLSQFTGAARELSEGLIVNPFDFEEASRALAAGLAMSREEQRVRMRAMRAVVSEFNVYRWAGQMVMDAARLRDRERLTERLTVHAVALR</sequence>
<dbReference type="GO" id="GO:0003825">
    <property type="term" value="F:alpha,alpha-trehalose-phosphate synthase (UDP-forming) activity"/>
    <property type="evidence" value="ECO:0007669"/>
    <property type="project" value="TreeGrafter"/>
</dbReference>
<dbReference type="HOGENOM" id="CLU_002351_7_1_7"/>
<dbReference type="CDD" id="cd03788">
    <property type="entry name" value="GT20_TPS"/>
    <property type="match status" value="1"/>
</dbReference>
<organism evidence="4 5">
    <name type="scientific">Myxococcus stipitatus (strain DSM 14675 / JCM 12634 / Mx s8)</name>
    <dbReference type="NCBI Taxonomy" id="1278073"/>
    <lineage>
        <taxon>Bacteria</taxon>
        <taxon>Pseudomonadati</taxon>
        <taxon>Myxococcota</taxon>
        <taxon>Myxococcia</taxon>
        <taxon>Myxococcales</taxon>
        <taxon>Cystobacterineae</taxon>
        <taxon>Myxococcaceae</taxon>
        <taxon>Myxococcus</taxon>
    </lineage>
</organism>
<name>L7UGX6_MYXSD</name>
<feature type="compositionally biased region" description="Basic and acidic residues" evidence="2">
    <location>
        <begin position="109"/>
        <end position="119"/>
    </location>
</feature>
<evidence type="ECO:0000313" key="5">
    <source>
        <dbReference type="Proteomes" id="UP000011131"/>
    </source>
</evidence>
<feature type="transmembrane region" description="Helical" evidence="3">
    <location>
        <begin position="7"/>
        <end position="23"/>
    </location>
</feature>
<keyword evidence="3" id="KW-0812">Transmembrane</keyword>
<dbReference type="EMBL" id="CP004025">
    <property type="protein sequence ID" value="AGC47130.1"/>
    <property type="molecule type" value="Genomic_DNA"/>
</dbReference>
<protein>
    <submittedName>
        <fullName evidence="4">Putative bifunctional trehalose-6-phosphate synthase/HAD hydrolase subfamily IIB</fullName>
    </submittedName>
</protein>
<feature type="transmembrane region" description="Helical" evidence="3">
    <location>
        <begin position="68"/>
        <end position="86"/>
    </location>
</feature>
<dbReference type="PANTHER" id="PTHR10788">
    <property type="entry name" value="TREHALOSE-6-PHOSPHATE SYNTHASE"/>
    <property type="match status" value="1"/>
</dbReference>
<dbReference type="eggNOG" id="COG0380">
    <property type="taxonomic scope" value="Bacteria"/>
</dbReference>
<dbReference type="PATRIC" id="fig|1278073.3.peg.5933"/>
<keyword evidence="5" id="KW-1185">Reference proteome</keyword>
<dbReference type="GO" id="GO:0005992">
    <property type="term" value="P:trehalose biosynthetic process"/>
    <property type="evidence" value="ECO:0007669"/>
    <property type="project" value="InterPro"/>
</dbReference>
<comment type="similarity">
    <text evidence="1">Belongs to the glycosyltransferase 20 family.</text>
</comment>
<dbReference type="InterPro" id="IPR001830">
    <property type="entry name" value="Glyco_trans_20"/>
</dbReference>